<keyword evidence="4" id="KW-1185">Reference proteome</keyword>
<evidence type="ECO:0000256" key="1">
    <source>
        <dbReference type="SAM" id="MobiDB-lite"/>
    </source>
</evidence>
<name>A0ABZ3F4S0_9HELI</name>
<evidence type="ECO:0000313" key="4">
    <source>
        <dbReference type="Proteomes" id="UP001434737"/>
    </source>
</evidence>
<feature type="compositionally biased region" description="Polar residues" evidence="1">
    <location>
        <begin position="1"/>
        <end position="22"/>
    </location>
</feature>
<evidence type="ECO:0000256" key="2">
    <source>
        <dbReference type="SAM" id="Phobius"/>
    </source>
</evidence>
<feature type="region of interest" description="Disordered" evidence="1">
    <location>
        <begin position="1"/>
        <end position="27"/>
    </location>
</feature>
<sequence>MDSTPNTQNANTEPASEGNITLTPHDPLESARESVQYDNDFINKIESQVEARLQKKLYAGRKQEKIDKKAHKEAIKNLDFMDKTPSLLQSVVALVGMVGVGIAVYGFYLLNKEKKNETNAQKATESASGI</sequence>
<dbReference type="Proteomes" id="UP001434737">
    <property type="component" value="Chromosome"/>
</dbReference>
<keyword evidence="2" id="KW-1133">Transmembrane helix</keyword>
<dbReference type="EMBL" id="CP145316">
    <property type="protein sequence ID" value="XAM18172.1"/>
    <property type="molecule type" value="Genomic_DNA"/>
</dbReference>
<reference evidence="3 4" key="1">
    <citation type="submission" date="2024-02" db="EMBL/GenBank/DDBJ databases">
        <title>Genome and pathogenicity analysis of Helicobacter mastomyrinus isolated from mice.</title>
        <authorList>
            <person name="Zhu L."/>
        </authorList>
    </citation>
    <scope>NUCLEOTIDE SEQUENCE [LARGE SCALE GENOMIC DNA]</scope>
    <source>
        <strain evidence="3 4">Hm-17</strain>
    </source>
</reference>
<accession>A0ABZ3F4S0</accession>
<feature type="transmembrane region" description="Helical" evidence="2">
    <location>
        <begin position="87"/>
        <end position="110"/>
    </location>
</feature>
<keyword evidence="2" id="KW-0812">Transmembrane</keyword>
<gene>
    <name evidence="3" type="ORF">V3I05_00310</name>
</gene>
<keyword evidence="2" id="KW-0472">Membrane</keyword>
<proteinExistence type="predicted"/>
<organism evidence="3 4">
    <name type="scientific">Helicobacter mastomyrinus</name>
    <dbReference type="NCBI Taxonomy" id="287948"/>
    <lineage>
        <taxon>Bacteria</taxon>
        <taxon>Pseudomonadati</taxon>
        <taxon>Campylobacterota</taxon>
        <taxon>Epsilonproteobacteria</taxon>
        <taxon>Campylobacterales</taxon>
        <taxon>Helicobacteraceae</taxon>
        <taxon>Helicobacter</taxon>
    </lineage>
</organism>
<evidence type="ECO:0000313" key="3">
    <source>
        <dbReference type="EMBL" id="XAM18172.1"/>
    </source>
</evidence>
<dbReference type="RefSeq" id="WP_300447574.1">
    <property type="nucleotide sequence ID" value="NZ_CP145316.1"/>
</dbReference>
<protein>
    <submittedName>
        <fullName evidence="3">Uncharacterized protein</fullName>
    </submittedName>
</protein>